<reference evidence="1" key="1">
    <citation type="journal article" date="2021" name="New Phytol.">
        <title>Evolutionary innovations through gain and loss of genes in the ectomycorrhizal Boletales.</title>
        <authorList>
            <person name="Wu G."/>
            <person name="Miyauchi S."/>
            <person name="Morin E."/>
            <person name="Kuo A."/>
            <person name="Drula E."/>
            <person name="Varga T."/>
            <person name="Kohler A."/>
            <person name="Feng B."/>
            <person name="Cao Y."/>
            <person name="Lipzen A."/>
            <person name="Daum C."/>
            <person name="Hundley H."/>
            <person name="Pangilinan J."/>
            <person name="Johnson J."/>
            <person name="Barry K."/>
            <person name="LaButti K."/>
            <person name="Ng V."/>
            <person name="Ahrendt S."/>
            <person name="Min B."/>
            <person name="Choi I.G."/>
            <person name="Park H."/>
            <person name="Plett J.M."/>
            <person name="Magnuson J."/>
            <person name="Spatafora J.W."/>
            <person name="Nagy L.G."/>
            <person name="Henrissat B."/>
            <person name="Grigoriev I.V."/>
            <person name="Yang Z.L."/>
            <person name="Xu J."/>
            <person name="Martin F.M."/>
        </authorList>
    </citation>
    <scope>NUCLEOTIDE SEQUENCE</scope>
    <source>
        <strain evidence="1">ATCC 28755</strain>
    </source>
</reference>
<organism evidence="1 2">
    <name type="scientific">Hygrophoropsis aurantiaca</name>
    <dbReference type="NCBI Taxonomy" id="72124"/>
    <lineage>
        <taxon>Eukaryota</taxon>
        <taxon>Fungi</taxon>
        <taxon>Dikarya</taxon>
        <taxon>Basidiomycota</taxon>
        <taxon>Agaricomycotina</taxon>
        <taxon>Agaricomycetes</taxon>
        <taxon>Agaricomycetidae</taxon>
        <taxon>Boletales</taxon>
        <taxon>Coniophorineae</taxon>
        <taxon>Hygrophoropsidaceae</taxon>
        <taxon>Hygrophoropsis</taxon>
    </lineage>
</organism>
<sequence>SLSASLRKTNDLIEKWSAGPKEVLATFTNSPYCPEFPSSELKNIITGKPVNMDAVFSGFYSAQPDNKIKETVGDFEIMFGRPEVSKSIKTGSDWNIAWGYTEDAYRFLFPHRSSELSRYRTYISQTFSTATPEFHFRVITFDKSVRKCVGLCRKYEFTDFSEFENLRSAHFSPSTKKPTKSLSNRILSSRKDYCHKWNAGTCTRSAEVCRYSHICSTCGGKYKQKDC</sequence>
<feature type="non-terminal residue" evidence="1">
    <location>
        <position position="1"/>
    </location>
</feature>
<accession>A0ACB7ZTF4</accession>
<comment type="caution">
    <text evidence="1">The sequence shown here is derived from an EMBL/GenBank/DDBJ whole genome shotgun (WGS) entry which is preliminary data.</text>
</comment>
<feature type="non-terminal residue" evidence="1">
    <location>
        <position position="227"/>
    </location>
</feature>
<evidence type="ECO:0000313" key="1">
    <source>
        <dbReference type="EMBL" id="KAH7904310.1"/>
    </source>
</evidence>
<protein>
    <submittedName>
        <fullName evidence="1">Uncharacterized protein</fullName>
    </submittedName>
</protein>
<proteinExistence type="predicted"/>
<dbReference type="Proteomes" id="UP000790377">
    <property type="component" value="Unassembled WGS sequence"/>
</dbReference>
<evidence type="ECO:0000313" key="2">
    <source>
        <dbReference type="Proteomes" id="UP000790377"/>
    </source>
</evidence>
<dbReference type="EMBL" id="MU268525">
    <property type="protein sequence ID" value="KAH7904310.1"/>
    <property type="molecule type" value="Genomic_DNA"/>
</dbReference>
<gene>
    <name evidence="1" type="ORF">BJ138DRAFT_974409</name>
</gene>
<name>A0ACB7ZTF4_9AGAM</name>
<keyword evidence="2" id="KW-1185">Reference proteome</keyword>